<evidence type="ECO:0000256" key="5">
    <source>
        <dbReference type="ARBA" id="ARBA00023004"/>
    </source>
</evidence>
<dbReference type="PANTHER" id="PTHR33751">
    <property type="entry name" value="CBB3-TYPE CYTOCHROME C OXIDASE SUBUNIT FIXP"/>
    <property type="match status" value="1"/>
</dbReference>
<evidence type="ECO:0000256" key="4">
    <source>
        <dbReference type="ARBA" id="ARBA00022982"/>
    </source>
</evidence>
<evidence type="ECO:0000256" key="3">
    <source>
        <dbReference type="ARBA" id="ARBA00022723"/>
    </source>
</evidence>
<keyword evidence="3 6" id="KW-0479">Metal-binding</keyword>
<evidence type="ECO:0000313" key="9">
    <source>
        <dbReference type="EMBL" id="AKO51800.1"/>
    </source>
</evidence>
<protein>
    <submittedName>
        <fullName evidence="9">Cytochrome C554</fullName>
    </submittedName>
</protein>
<dbReference type="GO" id="GO:0009055">
    <property type="term" value="F:electron transfer activity"/>
    <property type="evidence" value="ECO:0007669"/>
    <property type="project" value="InterPro"/>
</dbReference>
<dbReference type="RefSeq" id="WP_048384516.1">
    <property type="nucleotide sequence ID" value="NZ_CP011494.1"/>
</dbReference>
<dbReference type="PROSITE" id="PS51007">
    <property type="entry name" value="CYTC"/>
    <property type="match status" value="1"/>
</dbReference>
<sequence>MRYLAPLFTLALTVIMVLATSPSHAGDPAKGKVLAKQCQTCHGIDGIAKIPIAPNIAGESQIYLELQLKHFRDGQREHEMMTVVARDLTNTEIEDLATWYASIQVTATLPE</sequence>
<gene>
    <name evidence="9" type="ORF">ABA45_04680</name>
</gene>
<dbReference type="SUPFAM" id="SSF46626">
    <property type="entry name" value="Cytochrome c"/>
    <property type="match status" value="1"/>
</dbReference>
<feature type="signal peptide" evidence="7">
    <location>
        <begin position="1"/>
        <end position="25"/>
    </location>
</feature>
<dbReference type="Gene3D" id="1.10.760.10">
    <property type="entry name" value="Cytochrome c-like domain"/>
    <property type="match status" value="1"/>
</dbReference>
<evidence type="ECO:0000256" key="7">
    <source>
        <dbReference type="SAM" id="SignalP"/>
    </source>
</evidence>
<dbReference type="GO" id="GO:0020037">
    <property type="term" value="F:heme binding"/>
    <property type="evidence" value="ECO:0007669"/>
    <property type="project" value="InterPro"/>
</dbReference>
<reference evidence="9 10" key="1">
    <citation type="submission" date="2015-05" db="EMBL/GenBank/DDBJ databases">
        <title>Complete genome of Marinobacter psychrophilus strain 20041T isolated from sea-ice of the Canadian Basin.</title>
        <authorList>
            <person name="Song L."/>
            <person name="Ren L."/>
            <person name="Yu Y."/>
            <person name="Wang X."/>
        </authorList>
    </citation>
    <scope>NUCLEOTIDE SEQUENCE [LARGE SCALE GENOMIC DNA]</scope>
    <source>
        <strain evidence="9 10">20041</strain>
    </source>
</reference>
<keyword evidence="4" id="KW-0249">Electron transport</keyword>
<dbReference type="KEGG" id="mpq:ABA45_04680"/>
<keyword evidence="7" id="KW-0732">Signal</keyword>
<dbReference type="Pfam" id="PF00034">
    <property type="entry name" value="Cytochrom_C"/>
    <property type="match status" value="1"/>
</dbReference>
<evidence type="ECO:0000256" key="2">
    <source>
        <dbReference type="ARBA" id="ARBA00022617"/>
    </source>
</evidence>
<dbReference type="STRING" id="330734.ABA45_04680"/>
<dbReference type="GO" id="GO:0046872">
    <property type="term" value="F:metal ion binding"/>
    <property type="evidence" value="ECO:0007669"/>
    <property type="project" value="UniProtKB-KW"/>
</dbReference>
<evidence type="ECO:0000259" key="8">
    <source>
        <dbReference type="PROSITE" id="PS51007"/>
    </source>
</evidence>
<dbReference type="AlphaFoldDB" id="A0A0H4I2D8"/>
<dbReference type="PATRIC" id="fig|330734.3.peg.997"/>
<dbReference type="InterPro" id="IPR009056">
    <property type="entry name" value="Cyt_c-like_dom"/>
</dbReference>
<evidence type="ECO:0000256" key="6">
    <source>
        <dbReference type="PROSITE-ProRule" id="PRU00433"/>
    </source>
</evidence>
<feature type="chain" id="PRO_5005206116" evidence="7">
    <location>
        <begin position="26"/>
        <end position="111"/>
    </location>
</feature>
<dbReference type="EMBL" id="CP011494">
    <property type="protein sequence ID" value="AKO51800.1"/>
    <property type="molecule type" value="Genomic_DNA"/>
</dbReference>
<dbReference type="InterPro" id="IPR036909">
    <property type="entry name" value="Cyt_c-like_dom_sf"/>
</dbReference>
<name>A0A0H4I2D8_9GAMM</name>
<keyword evidence="10" id="KW-1185">Reference proteome</keyword>
<feature type="domain" description="Cytochrome c" evidence="8">
    <location>
        <begin position="26"/>
        <end position="104"/>
    </location>
</feature>
<evidence type="ECO:0000313" key="10">
    <source>
        <dbReference type="Proteomes" id="UP000036406"/>
    </source>
</evidence>
<keyword evidence="2 6" id="KW-0349">Heme</keyword>
<dbReference type="PANTHER" id="PTHR33751:SF9">
    <property type="entry name" value="CYTOCHROME C4"/>
    <property type="match status" value="1"/>
</dbReference>
<evidence type="ECO:0000256" key="1">
    <source>
        <dbReference type="ARBA" id="ARBA00022448"/>
    </source>
</evidence>
<dbReference type="InterPro" id="IPR050597">
    <property type="entry name" value="Cytochrome_c_Oxidase_Subunit"/>
</dbReference>
<organism evidence="9 10">
    <name type="scientific">Marinobacter psychrophilus</name>
    <dbReference type="NCBI Taxonomy" id="330734"/>
    <lineage>
        <taxon>Bacteria</taxon>
        <taxon>Pseudomonadati</taxon>
        <taxon>Pseudomonadota</taxon>
        <taxon>Gammaproteobacteria</taxon>
        <taxon>Pseudomonadales</taxon>
        <taxon>Marinobacteraceae</taxon>
        <taxon>Marinobacter</taxon>
    </lineage>
</organism>
<accession>A0A0H4I2D8</accession>
<proteinExistence type="predicted"/>
<dbReference type="Proteomes" id="UP000036406">
    <property type="component" value="Chromosome"/>
</dbReference>
<keyword evidence="5 6" id="KW-0408">Iron</keyword>
<keyword evidence="1" id="KW-0813">Transport</keyword>